<dbReference type="OrthoDB" id="4337876at2"/>
<keyword evidence="1" id="KW-0472">Membrane</keyword>
<keyword evidence="1" id="KW-0812">Transmembrane</keyword>
<dbReference type="RefSeq" id="WP_141784638.1">
    <property type="nucleotide sequence ID" value="NZ_BAAAIK010000002.1"/>
</dbReference>
<organism evidence="2 3">
    <name type="scientific">Ornithinicoccus hortensis</name>
    <dbReference type="NCBI Taxonomy" id="82346"/>
    <lineage>
        <taxon>Bacteria</taxon>
        <taxon>Bacillati</taxon>
        <taxon>Actinomycetota</taxon>
        <taxon>Actinomycetes</taxon>
        <taxon>Micrococcales</taxon>
        <taxon>Intrasporangiaceae</taxon>
        <taxon>Ornithinicoccus</taxon>
    </lineage>
</organism>
<gene>
    <name evidence="2" type="ORF">FB467_1623</name>
</gene>
<accession>A0A542YQX9</accession>
<sequence length="170" mass="17728">MTGMTEGRGNVERKEMTAPGLRALWIGAALTILAVVLPLLDLVTSDIVGDHVRSAYPQWAADTVATERMAIVGWLAGSSGLGLAGWWMSIRGVRRGKRWARPVATTWFVLGAIVACMDVSMGGAAYAVIVPTVFGVISALPAVAGAVATVQVWRSIPVRSGVAGVTTPSV</sequence>
<proteinExistence type="predicted"/>
<keyword evidence="3" id="KW-1185">Reference proteome</keyword>
<comment type="caution">
    <text evidence="2">The sequence shown here is derived from an EMBL/GenBank/DDBJ whole genome shotgun (WGS) entry which is preliminary data.</text>
</comment>
<dbReference type="AlphaFoldDB" id="A0A542YQX9"/>
<dbReference type="EMBL" id="VFOP01000001">
    <property type="protein sequence ID" value="TQL50512.1"/>
    <property type="molecule type" value="Genomic_DNA"/>
</dbReference>
<evidence type="ECO:0000313" key="2">
    <source>
        <dbReference type="EMBL" id="TQL50512.1"/>
    </source>
</evidence>
<evidence type="ECO:0000313" key="3">
    <source>
        <dbReference type="Proteomes" id="UP000319516"/>
    </source>
</evidence>
<name>A0A542YQX9_9MICO</name>
<evidence type="ECO:0000256" key="1">
    <source>
        <dbReference type="SAM" id="Phobius"/>
    </source>
</evidence>
<reference evidence="2 3" key="1">
    <citation type="submission" date="2019-06" db="EMBL/GenBank/DDBJ databases">
        <title>Sequencing the genomes of 1000 actinobacteria strains.</title>
        <authorList>
            <person name="Klenk H.-P."/>
        </authorList>
    </citation>
    <scope>NUCLEOTIDE SEQUENCE [LARGE SCALE GENOMIC DNA]</scope>
    <source>
        <strain evidence="2 3">DSM 12335</strain>
    </source>
</reference>
<keyword evidence="1" id="KW-1133">Transmembrane helix</keyword>
<dbReference type="Proteomes" id="UP000319516">
    <property type="component" value="Unassembled WGS sequence"/>
</dbReference>
<protein>
    <submittedName>
        <fullName evidence="2">Uncharacterized protein</fullName>
    </submittedName>
</protein>
<feature type="transmembrane region" description="Helical" evidence="1">
    <location>
        <begin position="21"/>
        <end position="40"/>
    </location>
</feature>
<feature type="transmembrane region" description="Helical" evidence="1">
    <location>
        <begin position="126"/>
        <end position="150"/>
    </location>
</feature>
<feature type="transmembrane region" description="Helical" evidence="1">
    <location>
        <begin position="99"/>
        <end position="120"/>
    </location>
</feature>
<feature type="transmembrane region" description="Helical" evidence="1">
    <location>
        <begin position="69"/>
        <end position="87"/>
    </location>
</feature>